<feature type="transmembrane region" description="Helical" evidence="1">
    <location>
        <begin position="7"/>
        <end position="28"/>
    </location>
</feature>
<gene>
    <name evidence="2" type="ordered locus">Bcell_0425</name>
</gene>
<keyword evidence="3" id="KW-1185">Reference proteome</keyword>
<reference evidence="2 3" key="1">
    <citation type="submission" date="2010-12" db="EMBL/GenBank/DDBJ databases">
        <title>Complete sequence of Bacillus cellulosilyticus DSM 2522.</title>
        <authorList>
            <consortium name="US DOE Joint Genome Institute"/>
            <person name="Lucas S."/>
            <person name="Copeland A."/>
            <person name="Lapidus A."/>
            <person name="Cheng J.-F."/>
            <person name="Bruce D."/>
            <person name="Goodwin L."/>
            <person name="Pitluck S."/>
            <person name="Chertkov O."/>
            <person name="Detter J.C."/>
            <person name="Han C."/>
            <person name="Tapia R."/>
            <person name="Land M."/>
            <person name="Hauser L."/>
            <person name="Jeffries C."/>
            <person name="Kyrpides N."/>
            <person name="Ivanova N."/>
            <person name="Mikhailova N."/>
            <person name="Brumm P."/>
            <person name="Mead D."/>
            <person name="Woyke T."/>
        </authorList>
    </citation>
    <scope>NUCLEOTIDE SEQUENCE [LARGE SCALE GENOMIC DNA]</scope>
    <source>
        <strain evidence="3">ATCC 21833 / DSM 2522 / FERM P-1141 / JCM 9156 / N-4</strain>
    </source>
</reference>
<accession>E6TWM4</accession>
<dbReference type="HOGENOM" id="CLU_2204711_0_0_9"/>
<keyword evidence="1" id="KW-1133">Transmembrane helix</keyword>
<organism evidence="2 3">
    <name type="scientific">Evansella cellulosilytica (strain ATCC 21833 / DSM 2522 / FERM P-1141 / JCM 9156 / N-4)</name>
    <name type="common">Bacillus cellulosilyticus</name>
    <dbReference type="NCBI Taxonomy" id="649639"/>
    <lineage>
        <taxon>Bacteria</taxon>
        <taxon>Bacillati</taxon>
        <taxon>Bacillota</taxon>
        <taxon>Bacilli</taxon>
        <taxon>Bacillales</taxon>
        <taxon>Bacillaceae</taxon>
        <taxon>Evansella</taxon>
    </lineage>
</organism>
<name>E6TWM4_EVAC2</name>
<dbReference type="AlphaFoldDB" id="E6TWM4"/>
<feature type="transmembrane region" description="Helical" evidence="1">
    <location>
        <begin position="40"/>
        <end position="60"/>
    </location>
</feature>
<evidence type="ECO:0000313" key="3">
    <source>
        <dbReference type="Proteomes" id="UP000001401"/>
    </source>
</evidence>
<evidence type="ECO:0000313" key="2">
    <source>
        <dbReference type="EMBL" id="ADU28707.1"/>
    </source>
</evidence>
<feature type="transmembrane region" description="Helical" evidence="1">
    <location>
        <begin position="81"/>
        <end position="102"/>
    </location>
</feature>
<protein>
    <submittedName>
        <fullName evidence="2">Uncharacterized protein</fullName>
    </submittedName>
</protein>
<evidence type="ECO:0000256" key="1">
    <source>
        <dbReference type="SAM" id="Phobius"/>
    </source>
</evidence>
<sequence length="107" mass="12619" precursor="true">MSIKKLLWKLFFIIISLGAQFGITFLVYEQLNTHHFFDVMFFTAILFVVITIFFSSSGGFNMAHYKAERIYSQKSFKMERFSMNVNSFVISSVLFLIIYILLEVFVR</sequence>
<dbReference type="Proteomes" id="UP000001401">
    <property type="component" value="Chromosome"/>
</dbReference>
<proteinExistence type="predicted"/>
<dbReference type="RefSeq" id="WP_013487048.1">
    <property type="nucleotide sequence ID" value="NC_014829.1"/>
</dbReference>
<keyword evidence="1" id="KW-0472">Membrane</keyword>
<dbReference type="EMBL" id="CP002394">
    <property type="protein sequence ID" value="ADU28707.1"/>
    <property type="molecule type" value="Genomic_DNA"/>
</dbReference>
<keyword evidence="1" id="KW-0812">Transmembrane</keyword>
<dbReference type="KEGG" id="bco:Bcell_0425"/>